<sequence>MPPCTVELSLYFLAWDKVYAYLRYRDLPIFNKTGRHEPLGVFFPAGRPCLIKYQNVELAGEKLDAEWSAACKPTASSPKMLFISDHAEPVEGLSELSLAAVYSVGGDIFFGDRSFLISRFEGFFPIPEMYATSAAQLSGFEFIVKDVHLYISKALLIALHSGDSAALNALPEQGVLHQMRTSIRGISSLSASLVASVELQEQEYNENLEALATLIVPESVQRSSSCPDSESSLFTQLASLLGDVFMPIYLFDFSKGKPPSVDSSEPTLQAYQGERFFISLVADVEVYSKPSSLTWIHRTTTPCFCGTTLRFFLDDMYKIIQLFFQKIELQPVIYLYPAATMNDCNAEIDLVQYSSKSGLFGAVVLVPFLCTHAFLSSAEACIDVAANIFTYCFLSWAVSSILSYSTTHTRMKSSLTDFFMLSLFYQYKSLILSFLSDSGLCMDAYHTYDPQLLEYTAIDRLMKDIHALRQMTYYRYDRRLDLQIYEFIISLHKSASLDLYSSQTSSKYLSDMAKLLAFSLSLDLPSSILTNTWAQDNIIKEVECAFFSPILTRYVALHDGSHALHTKNRTATSSNSHMSFLPTVMFVCGPTDKTYATYFEQHADPVRSIFSRPPQSGSSQNSVFSCLKTLLLLPSNVIGLSSSCPQLRSMKDVLMDTKDVFAEIATYLSPPMTYTFSLLENDHIKLTTYSKHVILSASTIYAQFYSKLYTLPQVTVQSELLRLAESLSIINTIPSKLSCLFCPHYTRNAFFLQIMTPKALKSLHQQEMPDDGQVKAPDGILCIGTAAQECSQSLSAAVELTKIISSTHNQARVLEQLYTGSHHEDRHLSMLTHFDSNFSIPFSSLRLLLDKKVQNERPIVVFKAELNLIFKSISASTGEYFSTSGASSPAPLTDVMFVHILHPGSFRDLAKVFYARDFSNLQLNSGIVVSYPSTNCFVARHARSGILGIVEPFLLFVCPRGNPPDPLRLVEALNMSARNAHLHFLYKIGAELSQMGTINADLIDIIMSTVETQGIFSQLSIYFLVMSKLLFVLRSIILNETSSVTSSLRRAAASYLYLIGDRVWLIDYLTTLLRIIRHYTDQSSAIVAAGIVKSLLPIFCRVDAGLYLLLQLCIRGVCSKERKALDTNRDGLRTVVLTDAECRCNLVYNMDFCAQVLRNAAIFSYTRATGPTVSSFDLQRSCSPTCLCDLDGQKLSSGCEGKPKTACTLRTMLGIRQKVTDLIDLLMNPASVHSLRVIKSLDDVSELVQSVLFYAVTRIRLFSEMEWLLKLPSICETIYIYIGRYSEGTDLLCTQSDIAKCPEPIRTKVQTIHFQMLANLLSIPVKQHALVVVEQAERSSSPYWTTMHQLLSHLVHVNVPISEFTLSSVLHLLVKLGTDLHLAPQCRQMALQLAYILLSRTNVVTPVAPAHFLYINIIIGAFGTRRAIHSLTFLEWTLEVQPYITYFMNNFGGYAFNPQRPSIPRIFSFMEPACPDCFFGTCTCSFLSDSLYYRSVREMAHEPFLKKMLALGQTVLSMMNMPIAICGDMRIYEDYEQSFTSRIEELRKPRIEERMDFIAKIMRSPEEPQDVDNPSQQMLTSTELAREEMRLIQGYCMHSQDGELRLLAQHVLKLITLILGDTIAKYDVPGTGKLILRDAPHKNKMLDKSELVLIHFRDRCICMRSYSNP</sequence>
<dbReference type="OMA" id="ICETIYI"/>
<accession>D3KGT4</accession>
<evidence type="ECO:0000313" key="2">
    <source>
        <dbReference type="Proteomes" id="UP000001548"/>
    </source>
</evidence>
<comment type="caution">
    <text evidence="1">The sequence shown here is derived from an EMBL/GenBank/DDBJ whole genome shotgun (WGS) entry which is preliminary data.</text>
</comment>
<evidence type="ECO:0000313" key="1">
    <source>
        <dbReference type="EMBL" id="KAE8302065.1"/>
    </source>
</evidence>
<dbReference type="Proteomes" id="UP000001548">
    <property type="component" value="Unassembled WGS sequence"/>
</dbReference>
<name>D3KGT4_GIAIC</name>
<gene>
    <name evidence="1" type="ORF">GL50803_0087112</name>
</gene>
<dbReference type="EMBL" id="AACB03000004">
    <property type="protein sequence ID" value="KAE8302065.1"/>
    <property type="molecule type" value="Genomic_DNA"/>
</dbReference>
<keyword evidence="2" id="KW-1185">Reference proteome</keyword>
<protein>
    <submittedName>
        <fullName evidence="1">Uncharacterized protein</fullName>
    </submittedName>
</protein>
<organism evidence="1 2">
    <name type="scientific">Giardia intestinalis (strain ATCC 50803 / WB clone C6)</name>
    <name type="common">Giardia lamblia</name>
    <dbReference type="NCBI Taxonomy" id="184922"/>
    <lineage>
        <taxon>Eukaryota</taxon>
        <taxon>Metamonada</taxon>
        <taxon>Diplomonadida</taxon>
        <taxon>Hexamitidae</taxon>
        <taxon>Giardiinae</taxon>
        <taxon>Giardia</taxon>
    </lineage>
</organism>
<reference evidence="1 2" key="1">
    <citation type="journal article" date="2007" name="Science">
        <title>Genomic minimalism in the early diverging intestinal parasite Giardia lamblia.</title>
        <authorList>
            <person name="Morrison H.G."/>
            <person name="McArthur A.G."/>
            <person name="Gillin F.D."/>
            <person name="Aley S.B."/>
            <person name="Adam R.D."/>
            <person name="Olsen G.J."/>
            <person name="Best A.A."/>
            <person name="Cande W.Z."/>
            <person name="Chen F."/>
            <person name="Cipriano M.J."/>
            <person name="Davids B.J."/>
            <person name="Dawson S.C."/>
            <person name="Elmendorf H.G."/>
            <person name="Hehl A.B."/>
            <person name="Holder M.E."/>
            <person name="Huse S.M."/>
            <person name="Kim U.U."/>
            <person name="Lasek-Nesselquist E."/>
            <person name="Manning G."/>
            <person name="Nigam A."/>
            <person name="Nixon J.E."/>
            <person name="Palm D."/>
            <person name="Passamaneck N.E."/>
            <person name="Prabhu A."/>
            <person name="Reich C.I."/>
            <person name="Reiner D.S."/>
            <person name="Samuelson J."/>
            <person name="Svard S.G."/>
            <person name="Sogin M.L."/>
        </authorList>
    </citation>
    <scope>NUCLEOTIDE SEQUENCE [LARGE SCALE GENOMIC DNA]</scope>
    <source>
        <strain evidence="1 2">WB C6</strain>
    </source>
</reference>
<dbReference type="HOGENOM" id="CLU_241884_0_0_1"/>
<proteinExistence type="predicted"/>
<dbReference type="VEuPathDB" id="GiardiaDB:GL50803_87112"/>